<dbReference type="InterPro" id="IPR041583">
    <property type="entry name" value="TetR_C_31"/>
</dbReference>
<organism evidence="4 5">
    <name type="scientific">Nocardioides dubius</name>
    <dbReference type="NCBI Taxonomy" id="317019"/>
    <lineage>
        <taxon>Bacteria</taxon>
        <taxon>Bacillati</taxon>
        <taxon>Actinomycetota</taxon>
        <taxon>Actinomycetes</taxon>
        <taxon>Propionibacteriales</taxon>
        <taxon>Nocardioidaceae</taxon>
        <taxon>Nocardioides</taxon>
    </lineage>
</organism>
<keyword evidence="5" id="KW-1185">Reference proteome</keyword>
<dbReference type="EMBL" id="BAAALG010000003">
    <property type="protein sequence ID" value="GAA1096640.1"/>
    <property type="molecule type" value="Genomic_DNA"/>
</dbReference>
<evidence type="ECO:0000256" key="1">
    <source>
        <dbReference type="ARBA" id="ARBA00023125"/>
    </source>
</evidence>
<dbReference type="InterPro" id="IPR001647">
    <property type="entry name" value="HTH_TetR"/>
</dbReference>
<accession>A0ABP4E7G3</accession>
<dbReference type="InterPro" id="IPR009057">
    <property type="entry name" value="Homeodomain-like_sf"/>
</dbReference>
<evidence type="ECO:0000313" key="5">
    <source>
        <dbReference type="Proteomes" id="UP001501581"/>
    </source>
</evidence>
<feature type="domain" description="HTH tetR-type" evidence="3">
    <location>
        <begin position="1"/>
        <end position="55"/>
    </location>
</feature>
<dbReference type="PROSITE" id="PS50977">
    <property type="entry name" value="HTH_TETR_2"/>
    <property type="match status" value="1"/>
</dbReference>
<name>A0ABP4E7G3_9ACTN</name>
<evidence type="ECO:0000313" key="4">
    <source>
        <dbReference type="EMBL" id="GAA1096640.1"/>
    </source>
</evidence>
<feature type="DNA-binding region" description="H-T-H motif" evidence="2">
    <location>
        <begin position="18"/>
        <end position="37"/>
    </location>
</feature>
<proteinExistence type="predicted"/>
<protein>
    <recommendedName>
        <fullName evidence="3">HTH tetR-type domain-containing protein</fullName>
    </recommendedName>
</protein>
<dbReference type="Proteomes" id="UP001501581">
    <property type="component" value="Unassembled WGS sequence"/>
</dbReference>
<dbReference type="Pfam" id="PF00440">
    <property type="entry name" value="TetR_N"/>
    <property type="match status" value="1"/>
</dbReference>
<sequence>MREAAARLLIDRGPDAVTHRQVAAAAGLPQGSASYYFPNREGLFLAAVEEAERIRVAGAHAYADALRRRARTPATTARLLVEALYAPHLEPDVVTLRLAPMLEATRTPGTAAVMSTSWPQLLAALRTVLDASGYPEIADDDVVQLRLLADAALLYATTAGSADAIKYAVERVARLLTQLA</sequence>
<evidence type="ECO:0000256" key="2">
    <source>
        <dbReference type="PROSITE-ProRule" id="PRU00335"/>
    </source>
</evidence>
<comment type="caution">
    <text evidence="4">The sequence shown here is derived from an EMBL/GenBank/DDBJ whole genome shotgun (WGS) entry which is preliminary data.</text>
</comment>
<gene>
    <name evidence="4" type="ORF">GCM10009668_11690</name>
</gene>
<reference evidence="5" key="1">
    <citation type="journal article" date="2019" name="Int. J. Syst. Evol. Microbiol.">
        <title>The Global Catalogue of Microorganisms (GCM) 10K type strain sequencing project: providing services to taxonomists for standard genome sequencing and annotation.</title>
        <authorList>
            <consortium name="The Broad Institute Genomics Platform"/>
            <consortium name="The Broad Institute Genome Sequencing Center for Infectious Disease"/>
            <person name="Wu L."/>
            <person name="Ma J."/>
        </authorList>
    </citation>
    <scope>NUCLEOTIDE SEQUENCE [LARGE SCALE GENOMIC DNA]</scope>
    <source>
        <strain evidence="5">JCM 13008</strain>
    </source>
</reference>
<dbReference type="SUPFAM" id="SSF46689">
    <property type="entry name" value="Homeodomain-like"/>
    <property type="match status" value="1"/>
</dbReference>
<dbReference type="Pfam" id="PF17940">
    <property type="entry name" value="TetR_C_31"/>
    <property type="match status" value="1"/>
</dbReference>
<evidence type="ECO:0000259" key="3">
    <source>
        <dbReference type="PROSITE" id="PS50977"/>
    </source>
</evidence>
<dbReference type="Gene3D" id="1.10.357.10">
    <property type="entry name" value="Tetracycline Repressor, domain 2"/>
    <property type="match status" value="1"/>
</dbReference>
<keyword evidence="1 2" id="KW-0238">DNA-binding</keyword>